<accession>M1VC25</accession>
<dbReference type="AlphaFoldDB" id="M1VC25"/>
<protein>
    <submittedName>
        <fullName evidence="2">Uncharacterized protein</fullName>
    </submittedName>
</protein>
<dbReference type="EMBL" id="AP006501">
    <property type="protein sequence ID" value="BAM82974.1"/>
    <property type="molecule type" value="Genomic_DNA"/>
</dbReference>
<keyword evidence="3" id="KW-1185">Reference proteome</keyword>
<gene>
    <name evidence="2" type="ORF">CYME_CMS411C</name>
</gene>
<dbReference type="OrthoDB" id="10428844at2759"/>
<reference evidence="2 3" key="2">
    <citation type="journal article" date="2007" name="BMC Biol.">
        <title>A 100%-complete sequence reveals unusually simple genomic features in the hot-spring red alga Cyanidioschyzon merolae.</title>
        <authorList>
            <person name="Nozaki H."/>
            <person name="Takano H."/>
            <person name="Misumi O."/>
            <person name="Terasawa K."/>
            <person name="Matsuzaki M."/>
            <person name="Maruyama S."/>
            <person name="Nishida K."/>
            <person name="Yagisawa F."/>
            <person name="Yoshida Y."/>
            <person name="Fujiwara T."/>
            <person name="Takio S."/>
            <person name="Tamura K."/>
            <person name="Chung S.J."/>
            <person name="Nakamura S."/>
            <person name="Kuroiwa H."/>
            <person name="Tanaka K."/>
            <person name="Sato N."/>
            <person name="Kuroiwa T."/>
        </authorList>
    </citation>
    <scope>NUCLEOTIDE SEQUENCE [LARGE SCALE GENOMIC DNA]</scope>
    <source>
        <strain evidence="2 3">10D</strain>
    </source>
</reference>
<dbReference type="GeneID" id="16997449"/>
<sequence>MHRHIGRFAIITVYLVFFLSFLCTHIEGARPVLPFFDSLTEQDLTLLRLSDANVTTFALPDSHLNFDTWDLHCTKTELACAAESSSSAEFRNCSYTASGGCNLLVLGLEEAIDLPDTRQYNLTVSVLRSGSEYFFCFDGRVSCAYATGRQAIRYYYSGCDGSLDHCIRLQPAT</sequence>
<dbReference type="KEGG" id="cme:CYME_CMS411C"/>
<reference evidence="2 3" key="1">
    <citation type="journal article" date="2004" name="Nature">
        <title>Genome sequence of the ultrasmall unicellular red alga Cyanidioschyzon merolae 10D.</title>
        <authorList>
            <person name="Matsuzaki M."/>
            <person name="Misumi O."/>
            <person name="Shin-i T."/>
            <person name="Maruyama S."/>
            <person name="Takahara M."/>
            <person name="Miyagishima S."/>
            <person name="Mori T."/>
            <person name="Nishida K."/>
            <person name="Yagisawa F."/>
            <person name="Nishida K."/>
            <person name="Yoshida Y."/>
            <person name="Nishimura Y."/>
            <person name="Nakao S."/>
            <person name="Kobayashi T."/>
            <person name="Momoyama Y."/>
            <person name="Higashiyama T."/>
            <person name="Minoda A."/>
            <person name="Sano M."/>
            <person name="Nomoto H."/>
            <person name="Oishi K."/>
            <person name="Hayashi H."/>
            <person name="Ohta F."/>
            <person name="Nishizaka S."/>
            <person name="Haga S."/>
            <person name="Miura S."/>
            <person name="Morishita T."/>
            <person name="Kabeya Y."/>
            <person name="Terasawa K."/>
            <person name="Suzuki Y."/>
            <person name="Ishii Y."/>
            <person name="Asakawa S."/>
            <person name="Takano H."/>
            <person name="Ohta N."/>
            <person name="Kuroiwa H."/>
            <person name="Tanaka K."/>
            <person name="Shimizu N."/>
            <person name="Sugano S."/>
            <person name="Sato N."/>
            <person name="Nozaki H."/>
            <person name="Ogasawara N."/>
            <person name="Kohara Y."/>
            <person name="Kuroiwa T."/>
        </authorList>
    </citation>
    <scope>NUCLEOTIDE SEQUENCE [LARGE SCALE GENOMIC DNA]</scope>
    <source>
        <strain evidence="2 3">10D</strain>
    </source>
</reference>
<organism evidence="2 3">
    <name type="scientific">Cyanidioschyzon merolae (strain NIES-3377 / 10D)</name>
    <name type="common">Unicellular red alga</name>
    <dbReference type="NCBI Taxonomy" id="280699"/>
    <lineage>
        <taxon>Eukaryota</taxon>
        <taxon>Rhodophyta</taxon>
        <taxon>Bangiophyceae</taxon>
        <taxon>Cyanidiales</taxon>
        <taxon>Cyanidiaceae</taxon>
        <taxon>Cyanidioschyzon</taxon>
    </lineage>
</organism>
<evidence type="ECO:0000313" key="3">
    <source>
        <dbReference type="Proteomes" id="UP000007014"/>
    </source>
</evidence>
<proteinExistence type="predicted"/>
<dbReference type="RefSeq" id="XP_005539010.1">
    <property type="nucleotide sequence ID" value="XM_005538953.1"/>
</dbReference>
<evidence type="ECO:0000313" key="2">
    <source>
        <dbReference type="EMBL" id="BAM82974.1"/>
    </source>
</evidence>
<dbReference type="HOGENOM" id="CLU_1549807_0_0_1"/>
<keyword evidence="1" id="KW-0732">Signal</keyword>
<dbReference type="Gramene" id="CMS411CT">
    <property type="protein sequence ID" value="CMS411CT"/>
    <property type="gene ID" value="CMS411C"/>
</dbReference>
<evidence type="ECO:0000256" key="1">
    <source>
        <dbReference type="SAM" id="SignalP"/>
    </source>
</evidence>
<dbReference type="Proteomes" id="UP000007014">
    <property type="component" value="Chromosome 19"/>
</dbReference>
<feature type="chain" id="PRO_5004017901" evidence="1">
    <location>
        <begin position="29"/>
        <end position="173"/>
    </location>
</feature>
<feature type="signal peptide" evidence="1">
    <location>
        <begin position="1"/>
        <end position="28"/>
    </location>
</feature>
<name>M1VC25_CYAM1</name>